<name>A0A0L6UQ25_9BASI</name>
<dbReference type="EMBL" id="LAVV01009413">
    <property type="protein sequence ID" value="KNZ50636.1"/>
    <property type="molecule type" value="Genomic_DNA"/>
</dbReference>
<gene>
    <name evidence="1" type="ORF">VP01_431g10</name>
</gene>
<proteinExistence type="predicted"/>
<dbReference type="VEuPathDB" id="FungiDB:VP01_431g10"/>
<protein>
    <submittedName>
        <fullName evidence="1">Uncharacterized protein</fullName>
    </submittedName>
</protein>
<dbReference type="AlphaFoldDB" id="A0A0L6UQ25"/>
<keyword evidence="2" id="KW-1185">Reference proteome</keyword>
<evidence type="ECO:0000313" key="2">
    <source>
        <dbReference type="Proteomes" id="UP000037035"/>
    </source>
</evidence>
<accession>A0A0L6UQ25</accession>
<sequence>MLPQMDLPSSSLKFYLAYGQIVRLLHILFCEQAKATLIFMAALRKDNTNIHWGLSNMTKSTII</sequence>
<reference evidence="1 2" key="1">
    <citation type="submission" date="2015-08" db="EMBL/GenBank/DDBJ databases">
        <title>Next Generation Sequencing and Analysis of the Genome of Puccinia sorghi L Schw, the Causal Agent of Maize Common Rust.</title>
        <authorList>
            <person name="Rochi L."/>
            <person name="Burguener G."/>
            <person name="Darino M."/>
            <person name="Turjanski A."/>
            <person name="Kreff E."/>
            <person name="Dieguez M.J."/>
            <person name="Sacco F."/>
        </authorList>
    </citation>
    <scope>NUCLEOTIDE SEQUENCE [LARGE SCALE GENOMIC DNA]</scope>
    <source>
        <strain evidence="1 2">RO10H11247</strain>
    </source>
</reference>
<organism evidence="1 2">
    <name type="scientific">Puccinia sorghi</name>
    <dbReference type="NCBI Taxonomy" id="27349"/>
    <lineage>
        <taxon>Eukaryota</taxon>
        <taxon>Fungi</taxon>
        <taxon>Dikarya</taxon>
        <taxon>Basidiomycota</taxon>
        <taxon>Pucciniomycotina</taxon>
        <taxon>Pucciniomycetes</taxon>
        <taxon>Pucciniales</taxon>
        <taxon>Pucciniaceae</taxon>
        <taxon>Puccinia</taxon>
    </lineage>
</organism>
<dbReference type="Proteomes" id="UP000037035">
    <property type="component" value="Unassembled WGS sequence"/>
</dbReference>
<evidence type="ECO:0000313" key="1">
    <source>
        <dbReference type="EMBL" id="KNZ50636.1"/>
    </source>
</evidence>
<comment type="caution">
    <text evidence="1">The sequence shown here is derived from an EMBL/GenBank/DDBJ whole genome shotgun (WGS) entry which is preliminary data.</text>
</comment>